<protein>
    <submittedName>
        <fullName evidence="1">Uncharacterized protein</fullName>
    </submittedName>
</protein>
<proteinExistence type="predicted"/>
<keyword evidence="2" id="KW-1185">Reference proteome</keyword>
<accession>A0ABN6NR63</accession>
<name>A0ABN6NR63_9ENTE</name>
<reference evidence="1 2" key="1">
    <citation type="submission" date="2022-03" db="EMBL/GenBank/DDBJ databases">
        <title>Complete genome sequence of Enterococcus innesii DB-1.</title>
        <authorList>
            <person name="Fukuda D."/>
            <person name="Nolasco-Hipolito C."/>
        </authorList>
    </citation>
    <scope>NUCLEOTIDE SEQUENCE [LARGE SCALE GENOMIC DNA]</scope>
    <source>
        <strain evidence="1 2">DB-1</strain>
    </source>
</reference>
<dbReference type="Proteomes" id="UP000831692">
    <property type="component" value="Chromosome"/>
</dbReference>
<evidence type="ECO:0000313" key="2">
    <source>
        <dbReference type="Proteomes" id="UP000831692"/>
    </source>
</evidence>
<evidence type="ECO:0000313" key="1">
    <source>
        <dbReference type="EMBL" id="BDG68042.1"/>
    </source>
</evidence>
<organism evidence="1 2">
    <name type="scientific">Enterococcus innesii</name>
    <dbReference type="NCBI Taxonomy" id="2839759"/>
    <lineage>
        <taxon>Bacteria</taxon>
        <taxon>Bacillati</taxon>
        <taxon>Bacillota</taxon>
        <taxon>Bacilli</taxon>
        <taxon>Lactobacillales</taxon>
        <taxon>Enterococcaceae</taxon>
        <taxon>Enterococcus</taxon>
    </lineage>
</organism>
<gene>
    <name evidence="1" type="ORF">ENLAB_16060</name>
</gene>
<sequence>MRIKSHAKRKVSGFFLIFFSFSPSYVKTISQIKKKLKYYFVKCIIIEKGGLGDAFFTVCRYH</sequence>
<dbReference type="EMBL" id="AP025635">
    <property type="protein sequence ID" value="BDG68042.1"/>
    <property type="molecule type" value="Genomic_DNA"/>
</dbReference>